<evidence type="ECO:0000256" key="1">
    <source>
        <dbReference type="ARBA" id="ARBA00006100"/>
    </source>
</evidence>
<dbReference type="InterPro" id="IPR006638">
    <property type="entry name" value="Elp3/MiaA/NifB-like_rSAM"/>
</dbReference>
<keyword evidence="2" id="KW-0963">Cytoplasm</keyword>
<dbReference type="InterPro" id="IPR034505">
    <property type="entry name" value="Coproporphyrinogen-III_oxidase"/>
</dbReference>
<comment type="similarity">
    <text evidence="1">Belongs to the anaerobic coproporphyrinogen-III oxidase family. HemW subfamily.</text>
</comment>
<dbReference type="InterPro" id="IPR058240">
    <property type="entry name" value="rSAM_sf"/>
</dbReference>
<dbReference type="Pfam" id="PF04055">
    <property type="entry name" value="Radical_SAM"/>
    <property type="match status" value="1"/>
</dbReference>
<dbReference type="InterPro" id="IPR004559">
    <property type="entry name" value="HemW-like"/>
</dbReference>
<comment type="function">
    <text evidence="2">Probably acts as a heme chaperone, transferring heme to an unknown acceptor. Binds one molecule of heme per monomer, possibly covalently. Binds 1 [4Fe-4S] cluster. The cluster is coordinated with 3 cysteines and an exchangeable S-adenosyl-L-methionine.</text>
</comment>
<dbReference type="CDD" id="cd01335">
    <property type="entry name" value="Radical_SAM"/>
    <property type="match status" value="1"/>
</dbReference>
<dbReference type="GO" id="GO:0006779">
    <property type="term" value="P:porphyrin-containing compound biosynthetic process"/>
    <property type="evidence" value="ECO:0007669"/>
    <property type="project" value="InterPro"/>
</dbReference>
<keyword evidence="5" id="KW-1185">Reference proteome</keyword>
<dbReference type="SUPFAM" id="SSF102114">
    <property type="entry name" value="Radical SAM enzymes"/>
    <property type="match status" value="1"/>
</dbReference>
<dbReference type="NCBIfam" id="TIGR00539">
    <property type="entry name" value="hemN_rel"/>
    <property type="match status" value="1"/>
</dbReference>
<dbReference type="SFLD" id="SFLDF00288">
    <property type="entry name" value="HemN-like__clustered_with_nucl"/>
    <property type="match status" value="1"/>
</dbReference>
<evidence type="ECO:0000313" key="4">
    <source>
        <dbReference type="EMBL" id="MBB4659891.1"/>
    </source>
</evidence>
<keyword evidence="2" id="KW-0479">Metal-binding</keyword>
<sequence length="373" mass="40308">MSPPTGLYVHWPYCARICPYCDFNVVRARSVDEEAWAKAFEADLTHLLARFGRRPLVSLYLGGGTPSLMSANLIGRIREAANRLFGLETGAEVTLEANPNDVTEASVAQWQGAGVNRLSLGVQSFDDASLRFVGRDHDARAARRAVDLTLRVFARSSFDLIYALPGQTSDDWETELKGALATGARHLSIYQLTVEPGTAFGRQVARGEWAPPGEGLDADLYELTHDVTTAAGLPPYEVSSHAAAGNEAVHNGLYWTGADWLAIGPGAHGRLTTPQGRVATEGTRNIHAYLDAPSRQRLREEMLDDGAVLTERVSAGLRRVKGIEIATLGPAAPRLLDAARPWAAEGLLEIVDGHLMATRTGRQVLDALLAEIL</sequence>
<dbReference type="RefSeq" id="WP_183818932.1">
    <property type="nucleotide sequence ID" value="NZ_JACHOB010000005.1"/>
</dbReference>
<evidence type="ECO:0000256" key="2">
    <source>
        <dbReference type="RuleBase" id="RU364116"/>
    </source>
</evidence>
<accession>A0A840I6L3</accession>
<dbReference type="AlphaFoldDB" id="A0A840I6L3"/>
<dbReference type="PANTHER" id="PTHR13932:SF5">
    <property type="entry name" value="RADICAL S-ADENOSYL METHIONINE DOMAIN-CONTAINING PROTEIN 1, MITOCHONDRIAL"/>
    <property type="match status" value="1"/>
</dbReference>
<dbReference type="InterPro" id="IPR007197">
    <property type="entry name" value="rSAM"/>
</dbReference>
<dbReference type="GO" id="GO:0005737">
    <property type="term" value="C:cytoplasm"/>
    <property type="evidence" value="ECO:0007669"/>
    <property type="project" value="UniProtKB-SubCell"/>
</dbReference>
<feature type="domain" description="Radical SAM core" evidence="3">
    <location>
        <begin position="1"/>
        <end position="234"/>
    </location>
</feature>
<protein>
    <recommendedName>
        <fullName evidence="2">Heme chaperone HemW</fullName>
    </recommendedName>
</protein>
<dbReference type="SFLD" id="SFLDS00029">
    <property type="entry name" value="Radical_SAM"/>
    <property type="match status" value="1"/>
</dbReference>
<evidence type="ECO:0000259" key="3">
    <source>
        <dbReference type="PROSITE" id="PS51918"/>
    </source>
</evidence>
<dbReference type="SMART" id="SM00729">
    <property type="entry name" value="Elp3"/>
    <property type="match status" value="1"/>
</dbReference>
<reference evidence="4 5" key="1">
    <citation type="submission" date="2020-08" db="EMBL/GenBank/DDBJ databases">
        <title>Genomic Encyclopedia of Type Strains, Phase IV (KMG-IV): sequencing the most valuable type-strain genomes for metagenomic binning, comparative biology and taxonomic classification.</title>
        <authorList>
            <person name="Goeker M."/>
        </authorList>
    </citation>
    <scope>NUCLEOTIDE SEQUENCE [LARGE SCALE GENOMIC DNA]</scope>
    <source>
        <strain evidence="4 5">DSM 102850</strain>
    </source>
</reference>
<dbReference type="SFLD" id="SFLDG01065">
    <property type="entry name" value="anaerobic_coproporphyrinogen-I"/>
    <property type="match status" value="1"/>
</dbReference>
<comment type="caution">
    <text evidence="4">The sequence shown here is derived from an EMBL/GenBank/DDBJ whole genome shotgun (WGS) entry which is preliminary data.</text>
</comment>
<gene>
    <name evidence="4" type="ORF">GGQ59_002432</name>
</gene>
<dbReference type="PANTHER" id="PTHR13932">
    <property type="entry name" value="COPROPORPHYRINIGEN III OXIDASE"/>
    <property type="match status" value="1"/>
</dbReference>
<keyword evidence="2" id="KW-0408">Iron</keyword>
<dbReference type="EMBL" id="JACHOB010000005">
    <property type="protein sequence ID" value="MBB4659891.1"/>
    <property type="molecule type" value="Genomic_DNA"/>
</dbReference>
<dbReference type="Gene3D" id="3.30.750.200">
    <property type="match status" value="1"/>
</dbReference>
<dbReference type="GO" id="GO:0051539">
    <property type="term" value="F:4 iron, 4 sulfur cluster binding"/>
    <property type="evidence" value="ECO:0007669"/>
    <property type="project" value="UniProtKB-UniRule"/>
</dbReference>
<organism evidence="4 5">
    <name type="scientific">Parvularcula dongshanensis</name>
    <dbReference type="NCBI Taxonomy" id="1173995"/>
    <lineage>
        <taxon>Bacteria</taxon>
        <taxon>Pseudomonadati</taxon>
        <taxon>Pseudomonadota</taxon>
        <taxon>Alphaproteobacteria</taxon>
        <taxon>Parvularculales</taxon>
        <taxon>Parvularculaceae</taxon>
        <taxon>Parvularcula</taxon>
    </lineage>
</organism>
<keyword evidence="2" id="KW-0143">Chaperone</keyword>
<keyword evidence="2" id="KW-0349">Heme</keyword>
<evidence type="ECO:0000313" key="5">
    <source>
        <dbReference type="Proteomes" id="UP000563524"/>
    </source>
</evidence>
<name>A0A840I6L3_9PROT</name>
<proteinExistence type="inferred from homology"/>
<comment type="subcellular location">
    <subcellularLocation>
        <location evidence="2">Cytoplasm</location>
    </subcellularLocation>
</comment>
<keyword evidence="4" id="KW-0560">Oxidoreductase</keyword>
<dbReference type="SFLD" id="SFLDF00562">
    <property type="entry name" value="HemN-like__clustered_with_heat"/>
    <property type="match status" value="1"/>
</dbReference>
<dbReference type="PROSITE" id="PS51918">
    <property type="entry name" value="RADICAL_SAM"/>
    <property type="match status" value="1"/>
</dbReference>
<dbReference type="GO" id="GO:0004109">
    <property type="term" value="F:coproporphyrinogen oxidase activity"/>
    <property type="evidence" value="ECO:0007669"/>
    <property type="project" value="InterPro"/>
</dbReference>
<keyword evidence="2" id="KW-0004">4Fe-4S</keyword>
<dbReference type="GO" id="GO:0046872">
    <property type="term" value="F:metal ion binding"/>
    <property type="evidence" value="ECO:0007669"/>
    <property type="project" value="UniProtKB-UniRule"/>
</dbReference>
<dbReference type="SFLD" id="SFLDG01082">
    <property type="entry name" value="B12-binding_domain_containing"/>
    <property type="match status" value="1"/>
</dbReference>
<keyword evidence="2" id="KW-0411">Iron-sulfur</keyword>
<dbReference type="Proteomes" id="UP000563524">
    <property type="component" value="Unassembled WGS sequence"/>
</dbReference>
<keyword evidence="2" id="KW-0949">S-adenosyl-L-methionine</keyword>